<evidence type="ECO:0000313" key="1">
    <source>
        <dbReference type="EMBL" id="GAA1654510.1"/>
    </source>
</evidence>
<proteinExistence type="predicted"/>
<dbReference type="InterPro" id="IPR026002">
    <property type="entry name" value="ATC_hydrolase-like"/>
</dbReference>
<sequence>MKSQVRRATRSLLRGELGDRRAASVLHRFARERAMIDVPRLRAPMSRMTLGIAVDSLALFRALPDDLPRDARLDLIERFVACWMRGQFASPVVRWIYRHRWAHLLLRRWWFWTANLLDEPAGWRFRFLRGDEDLFYGVDVTRCGIVRFLSQQGAPELDPLMCRGDFQITAFLPAGVTFARSQTLAERAPHCDFRYLTVPTLVDKRTVDLEVRDDSARKAPS</sequence>
<dbReference type="EMBL" id="BAAAMU010000050">
    <property type="protein sequence ID" value="GAA1654510.1"/>
    <property type="molecule type" value="Genomic_DNA"/>
</dbReference>
<dbReference type="Proteomes" id="UP001500064">
    <property type="component" value="Unassembled WGS sequence"/>
</dbReference>
<accession>A0ABP4RIJ4</accession>
<comment type="caution">
    <text evidence="1">The sequence shown here is derived from an EMBL/GenBank/DDBJ whole genome shotgun (WGS) entry which is preliminary data.</text>
</comment>
<evidence type="ECO:0000313" key="2">
    <source>
        <dbReference type="Proteomes" id="UP001500064"/>
    </source>
</evidence>
<organism evidence="1 2">
    <name type="scientific">Nonomuraea maheshkhaliensis</name>
    <dbReference type="NCBI Taxonomy" id="419590"/>
    <lineage>
        <taxon>Bacteria</taxon>
        <taxon>Bacillati</taxon>
        <taxon>Actinomycetota</taxon>
        <taxon>Actinomycetes</taxon>
        <taxon>Streptosporangiales</taxon>
        <taxon>Streptosporangiaceae</taxon>
        <taxon>Nonomuraea</taxon>
    </lineage>
</organism>
<protein>
    <recommendedName>
        <fullName evidence="3">L-2-amino-thiazoline-4-carboxylic acid hydrolase</fullName>
    </recommendedName>
</protein>
<name>A0ABP4RIJ4_9ACTN</name>
<reference evidence="2" key="1">
    <citation type="journal article" date="2019" name="Int. J. Syst. Evol. Microbiol.">
        <title>The Global Catalogue of Microorganisms (GCM) 10K type strain sequencing project: providing services to taxonomists for standard genome sequencing and annotation.</title>
        <authorList>
            <consortium name="The Broad Institute Genomics Platform"/>
            <consortium name="The Broad Institute Genome Sequencing Center for Infectious Disease"/>
            <person name="Wu L."/>
            <person name="Ma J."/>
        </authorList>
    </citation>
    <scope>NUCLEOTIDE SEQUENCE [LARGE SCALE GENOMIC DNA]</scope>
    <source>
        <strain evidence="2">JCM 13929</strain>
    </source>
</reference>
<gene>
    <name evidence="1" type="ORF">GCM10009733_059840</name>
</gene>
<evidence type="ECO:0008006" key="3">
    <source>
        <dbReference type="Google" id="ProtNLM"/>
    </source>
</evidence>
<keyword evidence="2" id="KW-1185">Reference proteome</keyword>
<dbReference type="Pfam" id="PF14196">
    <property type="entry name" value="ATC_hydrolase"/>
    <property type="match status" value="1"/>
</dbReference>